<comment type="caution">
    <text evidence="2">The sequence shown here is derived from an EMBL/GenBank/DDBJ whole genome shotgun (WGS) entry which is preliminary data.</text>
</comment>
<keyword evidence="3" id="KW-1185">Reference proteome</keyword>
<dbReference type="OrthoDB" id="122438at2759"/>
<dbReference type="Pfam" id="PF13843">
    <property type="entry name" value="DDE_Tnp_1_7"/>
    <property type="match status" value="1"/>
</dbReference>
<proteinExistence type="predicted"/>
<dbReference type="Proteomes" id="UP001165121">
    <property type="component" value="Unassembled WGS sequence"/>
</dbReference>
<evidence type="ECO:0000259" key="1">
    <source>
        <dbReference type="Pfam" id="PF13843"/>
    </source>
</evidence>
<feature type="domain" description="PiggyBac transposable element-derived protein" evidence="1">
    <location>
        <begin position="4"/>
        <end position="312"/>
    </location>
</feature>
<accession>A0A9W7D113</accession>
<gene>
    <name evidence="2" type="ORF">Pfra01_002066200</name>
</gene>
<evidence type="ECO:0000313" key="2">
    <source>
        <dbReference type="EMBL" id="GMF51242.1"/>
    </source>
</evidence>
<name>A0A9W7D113_9STRA</name>
<sequence>MPKTFWRVVAEESNRYFLQNLTARVDRMHLNQRSSGKKSRDEFMMREAKKDDIEPHEILHVMGLLMARMLNPQRRRFRDHWSTERVGAVCRGTFNGYMPRHRFEHIMTNLNFTNNANVQAASDRAWKARSVITTLQETFPRGYTTPPVISFDEGIIPPRNRNNPTRQYLKAKPHKWGTKLFLTCCASTAYCMSYLQCVWLDYSTSRLEVYCEKAQHAQELGNVPESQRSVDPNSGPPAVIRNLEAVLPATQDDVYHLVVTDRFYTSVQLALQLLQRNVYSIDTITGDKVGYPQEIVEKNRNRPKRVQHGTVRRAVARNCPSTTGLVWWDRKPVPFLGTGSSREMESCGALMRYV</sequence>
<organism evidence="2 3">
    <name type="scientific">Phytophthora fragariaefolia</name>
    <dbReference type="NCBI Taxonomy" id="1490495"/>
    <lineage>
        <taxon>Eukaryota</taxon>
        <taxon>Sar</taxon>
        <taxon>Stramenopiles</taxon>
        <taxon>Oomycota</taxon>
        <taxon>Peronosporomycetes</taxon>
        <taxon>Peronosporales</taxon>
        <taxon>Peronosporaceae</taxon>
        <taxon>Phytophthora</taxon>
    </lineage>
</organism>
<dbReference type="EMBL" id="BSXT01002847">
    <property type="protein sequence ID" value="GMF51242.1"/>
    <property type="molecule type" value="Genomic_DNA"/>
</dbReference>
<dbReference type="PANTHER" id="PTHR46599:SF3">
    <property type="entry name" value="PIGGYBAC TRANSPOSABLE ELEMENT-DERIVED PROTEIN 4"/>
    <property type="match status" value="1"/>
</dbReference>
<protein>
    <submittedName>
        <fullName evidence="2">Unnamed protein product</fullName>
    </submittedName>
</protein>
<dbReference type="PANTHER" id="PTHR46599">
    <property type="entry name" value="PIGGYBAC TRANSPOSABLE ELEMENT-DERIVED PROTEIN 4"/>
    <property type="match status" value="1"/>
</dbReference>
<evidence type="ECO:0000313" key="3">
    <source>
        <dbReference type="Proteomes" id="UP001165121"/>
    </source>
</evidence>
<dbReference type="AlphaFoldDB" id="A0A9W7D113"/>
<reference evidence="2" key="1">
    <citation type="submission" date="2023-04" db="EMBL/GenBank/DDBJ databases">
        <title>Phytophthora fragariaefolia NBRC 109709.</title>
        <authorList>
            <person name="Ichikawa N."/>
            <person name="Sato H."/>
            <person name="Tonouchi N."/>
        </authorList>
    </citation>
    <scope>NUCLEOTIDE SEQUENCE</scope>
    <source>
        <strain evidence="2">NBRC 109709</strain>
    </source>
</reference>
<dbReference type="InterPro" id="IPR029526">
    <property type="entry name" value="PGBD"/>
</dbReference>